<evidence type="ECO:0000256" key="3">
    <source>
        <dbReference type="ARBA" id="ARBA00023004"/>
    </source>
</evidence>
<dbReference type="OrthoDB" id="250454at2157"/>
<evidence type="ECO:0000259" key="6">
    <source>
        <dbReference type="PROSITE" id="PS51296"/>
    </source>
</evidence>
<gene>
    <name evidence="7" type="ORF">C481_05910</name>
</gene>
<dbReference type="AlphaFoldDB" id="M0AWQ5"/>
<evidence type="ECO:0000256" key="2">
    <source>
        <dbReference type="ARBA" id="ARBA00022723"/>
    </source>
</evidence>
<dbReference type="InterPro" id="IPR036922">
    <property type="entry name" value="Rieske_2Fe-2S_sf"/>
</dbReference>
<name>M0AWQ5_NATA1</name>
<dbReference type="PATRIC" id="fig|29540.5.peg.1196"/>
<dbReference type="GO" id="GO:0046872">
    <property type="term" value="F:metal ion binding"/>
    <property type="evidence" value="ECO:0007669"/>
    <property type="project" value="UniProtKB-KW"/>
</dbReference>
<keyword evidence="3" id="KW-0408">Iron</keyword>
<dbReference type="eggNOG" id="arCOG02851">
    <property type="taxonomic scope" value="Archaea"/>
</dbReference>
<accession>M0AWQ5</accession>
<dbReference type="PROSITE" id="PS51296">
    <property type="entry name" value="RIESKE"/>
    <property type="match status" value="1"/>
</dbReference>
<dbReference type="Pfam" id="PF00355">
    <property type="entry name" value="Rieske"/>
    <property type="match status" value="1"/>
</dbReference>
<keyword evidence="1" id="KW-0001">2Fe-2S</keyword>
<proteinExistence type="predicted"/>
<feature type="domain" description="Rieske" evidence="6">
    <location>
        <begin position="56"/>
        <end position="156"/>
    </location>
</feature>
<dbReference type="RefSeq" id="WP_006108191.1">
    <property type="nucleotide sequence ID" value="NZ_AOIO01000018.1"/>
</dbReference>
<dbReference type="CDD" id="cd03467">
    <property type="entry name" value="Rieske"/>
    <property type="match status" value="1"/>
</dbReference>
<evidence type="ECO:0000256" key="1">
    <source>
        <dbReference type="ARBA" id="ARBA00022714"/>
    </source>
</evidence>
<dbReference type="Proteomes" id="UP000011554">
    <property type="component" value="Unassembled WGS sequence"/>
</dbReference>
<keyword evidence="4" id="KW-0411">Iron-sulfur</keyword>
<feature type="region of interest" description="Disordered" evidence="5">
    <location>
        <begin position="166"/>
        <end position="187"/>
    </location>
</feature>
<dbReference type="GO" id="GO:0051537">
    <property type="term" value="F:2 iron, 2 sulfur cluster binding"/>
    <property type="evidence" value="ECO:0007669"/>
    <property type="project" value="UniProtKB-KW"/>
</dbReference>
<protein>
    <submittedName>
        <fullName evidence="7">Rieske (2Fe-2S) domain-containing protein</fullName>
    </submittedName>
</protein>
<evidence type="ECO:0000256" key="5">
    <source>
        <dbReference type="SAM" id="MobiDB-lite"/>
    </source>
</evidence>
<organism evidence="7 8">
    <name type="scientific">Natrialba asiatica (strain ATCC 700177 / DSM 12278 / JCM 9576 / FERM P-10747 / NBRC 102637 / 172P1)</name>
    <dbReference type="NCBI Taxonomy" id="29540"/>
    <lineage>
        <taxon>Archaea</taxon>
        <taxon>Methanobacteriati</taxon>
        <taxon>Methanobacteriota</taxon>
        <taxon>Stenosarchaea group</taxon>
        <taxon>Halobacteria</taxon>
        <taxon>Halobacteriales</taxon>
        <taxon>Natrialbaceae</taxon>
        <taxon>Natrialba</taxon>
    </lineage>
</organism>
<keyword evidence="2" id="KW-0479">Metal-binding</keyword>
<feature type="region of interest" description="Disordered" evidence="5">
    <location>
        <begin position="41"/>
        <end position="82"/>
    </location>
</feature>
<dbReference type="Gene3D" id="2.102.10.10">
    <property type="entry name" value="Rieske [2Fe-2S] iron-sulphur domain"/>
    <property type="match status" value="1"/>
</dbReference>
<dbReference type="STRING" id="29540.C481_05910"/>
<evidence type="ECO:0000256" key="4">
    <source>
        <dbReference type="ARBA" id="ARBA00023014"/>
    </source>
</evidence>
<comment type="caution">
    <text evidence="7">The sequence shown here is derived from an EMBL/GenBank/DDBJ whole genome shotgun (WGS) entry which is preliminary data.</text>
</comment>
<sequence length="187" mass="19388">MGVRMRLTTVDTVYEERSWLFTVRDQRGEKEEVILVPCTDAVAGSHDDGGSDGDGSAAAGRGDVGSAGETTSSEGGGGTAADADIGTAVEAWVNQCTHEFQRLDRGMGAAMRDGQIICPKHGSMFDACSGYCDNGEAADTTLPSVDVAVDDGEVYLTDDEMTFLHQGGIDEGDDGDGGPSSTSHLSL</sequence>
<dbReference type="SUPFAM" id="SSF50022">
    <property type="entry name" value="ISP domain"/>
    <property type="match status" value="1"/>
</dbReference>
<dbReference type="EMBL" id="AOIO01000018">
    <property type="protein sequence ID" value="ELZ03101.1"/>
    <property type="molecule type" value="Genomic_DNA"/>
</dbReference>
<dbReference type="InterPro" id="IPR017941">
    <property type="entry name" value="Rieske_2Fe-2S"/>
</dbReference>
<feature type="compositionally biased region" description="Low complexity" evidence="5">
    <location>
        <begin position="54"/>
        <end position="73"/>
    </location>
</feature>
<reference evidence="7 8" key="1">
    <citation type="journal article" date="2014" name="PLoS Genet.">
        <title>Phylogenetically driven sequencing of extremely halophilic archaea reveals strategies for static and dynamic osmo-response.</title>
        <authorList>
            <person name="Becker E.A."/>
            <person name="Seitzer P.M."/>
            <person name="Tritt A."/>
            <person name="Larsen D."/>
            <person name="Krusor M."/>
            <person name="Yao A.I."/>
            <person name="Wu D."/>
            <person name="Madern D."/>
            <person name="Eisen J.A."/>
            <person name="Darling A.E."/>
            <person name="Facciotti M.T."/>
        </authorList>
    </citation>
    <scope>NUCLEOTIDE SEQUENCE [LARGE SCALE GENOMIC DNA]</scope>
    <source>
        <strain evidence="7 8">DSM 12278</strain>
    </source>
</reference>
<keyword evidence="8" id="KW-1185">Reference proteome</keyword>
<evidence type="ECO:0000313" key="7">
    <source>
        <dbReference type="EMBL" id="ELZ03101.1"/>
    </source>
</evidence>
<evidence type="ECO:0000313" key="8">
    <source>
        <dbReference type="Proteomes" id="UP000011554"/>
    </source>
</evidence>